<evidence type="ECO:0000313" key="3">
    <source>
        <dbReference type="Proteomes" id="UP000279909"/>
    </source>
</evidence>
<dbReference type="Proteomes" id="UP000279909">
    <property type="component" value="Unassembled WGS sequence"/>
</dbReference>
<gene>
    <name evidence="2" type="ORF">EC501_07195</name>
</gene>
<dbReference type="RefSeq" id="WP_122971625.1">
    <property type="nucleotide sequence ID" value="NZ_RHLQ01000014.1"/>
</dbReference>
<organism evidence="2 3">
    <name type="scientific">Lysinibacillus halotolerans</name>
    <dbReference type="NCBI Taxonomy" id="1368476"/>
    <lineage>
        <taxon>Bacteria</taxon>
        <taxon>Bacillati</taxon>
        <taxon>Bacillota</taxon>
        <taxon>Bacilli</taxon>
        <taxon>Bacillales</taxon>
        <taxon>Bacillaceae</taxon>
        <taxon>Lysinibacillus</taxon>
    </lineage>
</organism>
<sequence>MHKKKMIWMFLFIVVLSGCSLKPDVAKLYKEESPLQSEIIIPNTFSANEKETIKVILTQNGERVEGADFVHFEIWKQDGTVTYYMEEAYDLGNGVYGISKDFDSEGLYFVKVHAGNNGSIIVPQKQFVVGELSESELDFLQKGQQSQIEGHEHHH</sequence>
<dbReference type="Pfam" id="PF13115">
    <property type="entry name" value="YtkA"/>
    <property type="match status" value="1"/>
</dbReference>
<dbReference type="InterPro" id="IPR032693">
    <property type="entry name" value="YtkA-like_dom"/>
</dbReference>
<protein>
    <recommendedName>
        <fullName evidence="1">YtkA-like domain-containing protein</fullName>
    </recommendedName>
</protein>
<dbReference type="OrthoDB" id="2679563at2"/>
<comment type="caution">
    <text evidence="2">The sequence shown here is derived from an EMBL/GenBank/DDBJ whole genome shotgun (WGS) entry which is preliminary data.</text>
</comment>
<proteinExistence type="predicted"/>
<feature type="domain" description="YtkA-like" evidence="1">
    <location>
        <begin position="32"/>
        <end position="113"/>
    </location>
</feature>
<reference evidence="2 3" key="1">
    <citation type="journal article" date="2014" name="Int. J. Syst. Evol. Microbiol.">
        <title>Lysinibacillus halotolerans sp. nov., isolated from saline-alkaline soil.</title>
        <authorList>
            <person name="Kong D."/>
            <person name="Wang Y."/>
            <person name="Zhao B."/>
            <person name="Li Y."/>
            <person name="Song J."/>
            <person name="Zhai Y."/>
            <person name="Zhang C."/>
            <person name="Wang H."/>
            <person name="Chen X."/>
            <person name="Zhao B."/>
            <person name="Ruan Z."/>
        </authorList>
    </citation>
    <scope>NUCLEOTIDE SEQUENCE [LARGE SCALE GENOMIC DNA]</scope>
    <source>
        <strain evidence="2 3">MCCC 1A12703</strain>
    </source>
</reference>
<name>A0A3M8HAW8_9BACI</name>
<dbReference type="AlphaFoldDB" id="A0A3M8HAW8"/>
<dbReference type="PROSITE" id="PS51257">
    <property type="entry name" value="PROKAR_LIPOPROTEIN"/>
    <property type="match status" value="1"/>
</dbReference>
<dbReference type="EMBL" id="RHLQ01000014">
    <property type="protein sequence ID" value="RNC99526.1"/>
    <property type="molecule type" value="Genomic_DNA"/>
</dbReference>
<evidence type="ECO:0000313" key="2">
    <source>
        <dbReference type="EMBL" id="RNC99526.1"/>
    </source>
</evidence>
<keyword evidence="3" id="KW-1185">Reference proteome</keyword>
<accession>A0A3M8HAW8</accession>
<evidence type="ECO:0000259" key="1">
    <source>
        <dbReference type="Pfam" id="PF13115"/>
    </source>
</evidence>